<keyword evidence="2" id="KW-0675">Receptor</keyword>
<feature type="signal peptide" evidence="1">
    <location>
        <begin position="1"/>
        <end position="21"/>
    </location>
</feature>
<dbReference type="PANTHER" id="PTHR42941">
    <property type="entry name" value="SLL1037 PROTEIN"/>
    <property type="match status" value="1"/>
</dbReference>
<dbReference type="Gene3D" id="3.40.190.10">
    <property type="entry name" value="Periplasmic binding protein-like II"/>
    <property type="match status" value="2"/>
</dbReference>
<dbReference type="InterPro" id="IPR011852">
    <property type="entry name" value="TRAP_TAXI"/>
</dbReference>
<dbReference type="OrthoDB" id="9776669at2"/>
<organism evidence="2 3">
    <name type="scientific">Wenxinia marina DSM 24838</name>
    <dbReference type="NCBI Taxonomy" id="1123501"/>
    <lineage>
        <taxon>Bacteria</taxon>
        <taxon>Pseudomonadati</taxon>
        <taxon>Pseudomonadota</taxon>
        <taxon>Alphaproteobacteria</taxon>
        <taxon>Rhodobacterales</taxon>
        <taxon>Roseobacteraceae</taxon>
        <taxon>Wenxinia</taxon>
    </lineage>
</organism>
<dbReference type="STRING" id="1123501.Wenmar_03127"/>
<dbReference type="Proteomes" id="UP000035100">
    <property type="component" value="Unassembled WGS sequence"/>
</dbReference>
<feature type="chain" id="PRO_5002219363" evidence="1">
    <location>
        <begin position="22"/>
        <end position="334"/>
    </location>
</feature>
<gene>
    <name evidence="2" type="ORF">Wenmar_03127</name>
</gene>
<dbReference type="SUPFAM" id="SSF53850">
    <property type="entry name" value="Periplasmic binding protein-like II"/>
    <property type="match status" value="1"/>
</dbReference>
<dbReference type="PANTHER" id="PTHR42941:SF1">
    <property type="entry name" value="SLL1037 PROTEIN"/>
    <property type="match status" value="1"/>
</dbReference>
<sequence length="334" mass="34496">MTTDLRSLAAALALTALPVGAAAQTIAMATDQPGTTFNTVGSAIANAVSQNSDVNVIVRTYAGPAAWAPVVDTGEVATGVMSANSAYQAYSGENEAETAYTNLRLIRSGDASLQLGMLVRADGPIQSYEDLAGARISSDFGGHLSIGNSLLATLTTQGLTWDDVTPVPVTGANDGIDALVADRLDATWASVGQPRAREADSQIGVRYLSVPNTPENEAIFQEYVFPGARISTAPDGAAPGVIGDTNLLSYDTYVVANADVDDATVTALLEGMLAAGEELQGVHPSLAGFTPEAAVTSAPVIPYHDAAIAFYKEQGMWTDEDQARQDALLAGGTE</sequence>
<keyword evidence="3" id="KW-1185">Reference proteome</keyword>
<dbReference type="NCBIfam" id="TIGR02122">
    <property type="entry name" value="TRAP_TAXI"/>
    <property type="match status" value="1"/>
</dbReference>
<dbReference type="Pfam" id="PF16868">
    <property type="entry name" value="NMT1_3"/>
    <property type="match status" value="1"/>
</dbReference>
<keyword evidence="1" id="KW-0732">Signal</keyword>
<proteinExistence type="predicted"/>
<protein>
    <submittedName>
        <fullName evidence="2">TRAP transporter solute receptor, TAXI family</fullName>
    </submittedName>
</protein>
<evidence type="ECO:0000256" key="1">
    <source>
        <dbReference type="SAM" id="SignalP"/>
    </source>
</evidence>
<evidence type="ECO:0000313" key="2">
    <source>
        <dbReference type="EMBL" id="KIQ68288.1"/>
    </source>
</evidence>
<name>A0A0D0QBH8_9RHOB</name>
<reference evidence="2 3" key="1">
    <citation type="submission" date="2013-01" db="EMBL/GenBank/DDBJ databases">
        <authorList>
            <person name="Fiebig A."/>
            <person name="Goeker M."/>
            <person name="Klenk H.-P.P."/>
        </authorList>
    </citation>
    <scope>NUCLEOTIDE SEQUENCE [LARGE SCALE GENOMIC DNA]</scope>
    <source>
        <strain evidence="2 3">DSM 24838</strain>
    </source>
</reference>
<accession>A0A0D0QBH8</accession>
<evidence type="ECO:0000313" key="3">
    <source>
        <dbReference type="Proteomes" id="UP000035100"/>
    </source>
</evidence>
<comment type="caution">
    <text evidence="2">The sequence shown here is derived from an EMBL/GenBank/DDBJ whole genome shotgun (WGS) entry which is preliminary data.</text>
</comment>
<dbReference type="eggNOG" id="COG2358">
    <property type="taxonomic scope" value="Bacteria"/>
</dbReference>
<dbReference type="AlphaFoldDB" id="A0A0D0QBH8"/>
<dbReference type="EMBL" id="AONG01000015">
    <property type="protein sequence ID" value="KIQ68288.1"/>
    <property type="molecule type" value="Genomic_DNA"/>
</dbReference>
<dbReference type="RefSeq" id="WP_018303118.1">
    <property type="nucleotide sequence ID" value="NZ_KB902290.1"/>
</dbReference>